<dbReference type="GO" id="GO:0005634">
    <property type="term" value="C:nucleus"/>
    <property type="evidence" value="ECO:0007669"/>
    <property type="project" value="TreeGrafter"/>
</dbReference>
<dbReference type="InterPro" id="IPR003653">
    <property type="entry name" value="Peptidase_C48_C"/>
</dbReference>
<sequence length="998" mass="110540">MDTSMMGSPFKIPKKKQSSDHTSAEMLSPLLCLQNSSSYKAQWNQGSFSRKNSKDSSSLNGKALSSQGQKSDTKAEGESLVLTNSVRTDRGQSSGTNGNLDISKGSRTSAKHAPATADGLRVTEDQRRGRGSRDDKSLSPRTWLAQSSPKLNRTPSKNQQVHNSQAPSSETRFSNTQNRWRPKRASDTLCQAEAEEDSCAPPSMKSSQGQEENSDCMEMHGPCLMEKNKTRQHHCPERSSLKPGSIVQRTFGNGRNAEGRDEKLRDSEDDPSERSAEGDVPRKKQKSLAENPQAAPSGAVKNDSQASASAPKEKSKEGEALGTKALRSPSASDCRDIERMRSLRSRGLCSANKRPRPSSSEPIVLSSDDEMDEGRGSVSTPARPSTQQDPERSKAQKQLETDGQMDSEAAQVGQALTWIEGRQGDLEEESQDSRAGERRSDNAYMPPSIMELLFSELHVGQIKARANGTIVITDEGISIPLKDERSATEVPVTIVPSQLHWYGIWDGGLAKAGALLSACDEPLPSLLFLSVSESQAKLLQTELSQICTVNHPGQACPFLLLVLTERLEDSQAARLVSLMDLIGLCTGNSGLESPLSWAEGLNLIRRHGRSAHLLSLLGQEPSKTTSNLRPHAEARPNHSGLVPTEGSPARFSARGAQSKNAAGGFGTRSKPSRSGSAQSLCKQQSLPRRLIQFPPPPAKGGITVTTEDLECLNSGEFLNDVIIDFYLKYLLLEKADRKIAERSHVFSSFFYKQLTRKDNSEEASGAEAQYRRHLRVRTWTRHVDIFSKDYVFVPVNQEAHWYLVVICFPGLEQPQTVELRNPLSVEDTGVKRKLQPQAKCQGSADGSRSKVRHHALGSYSPPDCTLQGCQRQTVCRRPCILVMDSLKLSYHERMYKLLREYLQVEWEVRKSTPRHFTTDSIKGSLCRVPLQDNSSDCGLYLLQYVESFLQNPVVHFDLPIRLEHWFPRQQVRRKREEIRKLVLQLYTIQEGGAETSGR</sequence>
<dbReference type="Gene3D" id="3.40.395.10">
    <property type="entry name" value="Adenoviral Proteinase, Chain A"/>
    <property type="match status" value="1"/>
</dbReference>
<dbReference type="PANTHER" id="PTHR46896">
    <property type="entry name" value="SENTRIN-SPECIFIC PROTEASE"/>
    <property type="match status" value="1"/>
</dbReference>
<feature type="region of interest" description="Disordered" evidence="6">
    <location>
        <begin position="421"/>
        <end position="442"/>
    </location>
</feature>
<proteinExistence type="inferred from homology"/>
<accession>A0A6J2W5T1</accession>
<keyword evidence="2" id="KW-0597">Phosphoprotein</keyword>
<feature type="compositionally biased region" description="Basic and acidic residues" evidence="6">
    <location>
        <begin position="226"/>
        <end position="240"/>
    </location>
</feature>
<dbReference type="SUPFAM" id="SSF54001">
    <property type="entry name" value="Cysteine proteinases"/>
    <property type="match status" value="1"/>
</dbReference>
<feature type="compositionally biased region" description="Polar residues" evidence="6">
    <location>
        <begin position="81"/>
        <end position="108"/>
    </location>
</feature>
<dbReference type="CTD" id="100006377"/>
<dbReference type="PANTHER" id="PTHR46896:SF2">
    <property type="entry name" value="SENTRIN-SPECIFIC PROTEASE 7"/>
    <property type="match status" value="1"/>
</dbReference>
<dbReference type="GO" id="GO:0005737">
    <property type="term" value="C:cytoplasm"/>
    <property type="evidence" value="ECO:0007669"/>
    <property type="project" value="TreeGrafter"/>
</dbReference>
<name>A0A6J2W5T1_CHACN</name>
<organism evidence="8 9">
    <name type="scientific">Chanos chanos</name>
    <name type="common">Milkfish</name>
    <name type="synonym">Mugil chanos</name>
    <dbReference type="NCBI Taxonomy" id="29144"/>
    <lineage>
        <taxon>Eukaryota</taxon>
        <taxon>Metazoa</taxon>
        <taxon>Chordata</taxon>
        <taxon>Craniata</taxon>
        <taxon>Vertebrata</taxon>
        <taxon>Euteleostomi</taxon>
        <taxon>Actinopterygii</taxon>
        <taxon>Neopterygii</taxon>
        <taxon>Teleostei</taxon>
        <taxon>Ostariophysi</taxon>
        <taxon>Gonorynchiformes</taxon>
        <taxon>Chanidae</taxon>
        <taxon>Chanos</taxon>
    </lineage>
</organism>
<feature type="domain" description="Ubiquitin-like protease family profile" evidence="7">
    <location>
        <begin position="702"/>
        <end position="948"/>
    </location>
</feature>
<dbReference type="GO" id="GO:0016926">
    <property type="term" value="P:protein desumoylation"/>
    <property type="evidence" value="ECO:0007669"/>
    <property type="project" value="TreeGrafter"/>
</dbReference>
<keyword evidence="3 9" id="KW-0645">Protease</keyword>
<feature type="compositionally biased region" description="Basic and acidic residues" evidence="6">
    <location>
        <begin position="389"/>
        <end position="400"/>
    </location>
</feature>
<dbReference type="Pfam" id="PF02902">
    <property type="entry name" value="Peptidase_C48"/>
    <property type="match status" value="1"/>
</dbReference>
<dbReference type="GO" id="GO:0006508">
    <property type="term" value="P:proteolysis"/>
    <property type="evidence" value="ECO:0007669"/>
    <property type="project" value="UniProtKB-KW"/>
</dbReference>
<dbReference type="Proteomes" id="UP000504632">
    <property type="component" value="Chromosome 8"/>
</dbReference>
<keyword evidence="5" id="KW-0378">Hydrolase</keyword>
<feature type="compositionally biased region" description="Basic and acidic residues" evidence="6">
    <location>
        <begin position="121"/>
        <end position="138"/>
    </location>
</feature>
<evidence type="ECO:0000259" key="7">
    <source>
        <dbReference type="PROSITE" id="PS50600"/>
    </source>
</evidence>
<feature type="region of interest" description="Disordered" evidence="6">
    <location>
        <begin position="42"/>
        <end position="407"/>
    </location>
</feature>
<comment type="similarity">
    <text evidence="1">Belongs to the peptidase C48 family.</text>
</comment>
<evidence type="ECO:0000256" key="5">
    <source>
        <dbReference type="ARBA" id="ARBA00022801"/>
    </source>
</evidence>
<dbReference type="InterPro" id="IPR038765">
    <property type="entry name" value="Papain-like_cys_pep_sf"/>
</dbReference>
<dbReference type="PROSITE" id="PS50600">
    <property type="entry name" value="ULP_PROTEASE"/>
    <property type="match status" value="1"/>
</dbReference>
<keyword evidence="8" id="KW-1185">Reference proteome</keyword>
<feature type="compositionally biased region" description="Polar residues" evidence="6">
    <location>
        <begin position="59"/>
        <end position="70"/>
    </location>
</feature>
<evidence type="ECO:0000256" key="6">
    <source>
        <dbReference type="SAM" id="MobiDB-lite"/>
    </source>
</evidence>
<dbReference type="AlphaFoldDB" id="A0A6J2W5T1"/>
<feature type="compositionally biased region" description="Low complexity" evidence="6">
    <location>
        <begin position="47"/>
        <end position="58"/>
    </location>
</feature>
<evidence type="ECO:0000313" key="9">
    <source>
        <dbReference type="RefSeq" id="XP_030638726.1"/>
    </source>
</evidence>
<dbReference type="InParanoid" id="A0A6J2W5T1"/>
<evidence type="ECO:0000256" key="3">
    <source>
        <dbReference type="ARBA" id="ARBA00022670"/>
    </source>
</evidence>
<feature type="region of interest" description="Disordered" evidence="6">
    <location>
        <begin position="618"/>
        <end position="679"/>
    </location>
</feature>
<dbReference type="RefSeq" id="XP_030638726.1">
    <property type="nucleotide sequence ID" value="XM_030782866.1"/>
</dbReference>
<dbReference type="InterPro" id="IPR051947">
    <property type="entry name" value="Sentrin-specific_protease"/>
</dbReference>
<keyword evidence="4" id="KW-0833">Ubl conjugation pathway</keyword>
<evidence type="ECO:0000313" key="8">
    <source>
        <dbReference type="Proteomes" id="UP000504632"/>
    </source>
</evidence>
<dbReference type="GO" id="GO:0070139">
    <property type="term" value="F:SUMO-specific endopeptidase activity"/>
    <property type="evidence" value="ECO:0007669"/>
    <property type="project" value="TreeGrafter"/>
</dbReference>
<feature type="compositionally biased region" description="Basic and acidic residues" evidence="6">
    <location>
        <begin position="431"/>
        <end position="441"/>
    </location>
</feature>
<feature type="compositionally biased region" description="Basic and acidic residues" evidence="6">
    <location>
        <begin position="257"/>
        <end position="282"/>
    </location>
</feature>
<feature type="region of interest" description="Disordered" evidence="6">
    <location>
        <begin position="1"/>
        <end position="23"/>
    </location>
</feature>
<evidence type="ECO:0000256" key="4">
    <source>
        <dbReference type="ARBA" id="ARBA00022786"/>
    </source>
</evidence>
<protein>
    <submittedName>
        <fullName evidence="9">Sentrin-specific protease 7b</fullName>
    </submittedName>
</protein>
<dbReference type="OrthoDB" id="442460at2759"/>
<dbReference type="GeneID" id="115819304"/>
<gene>
    <name evidence="9" type="primary">senp7b</name>
</gene>
<feature type="compositionally biased region" description="Polar residues" evidence="6">
    <location>
        <begin position="377"/>
        <end position="388"/>
    </location>
</feature>
<reference evidence="9" key="1">
    <citation type="submission" date="2025-08" db="UniProtKB">
        <authorList>
            <consortium name="RefSeq"/>
        </authorList>
    </citation>
    <scope>IDENTIFICATION</scope>
</reference>
<feature type="compositionally biased region" description="Polar residues" evidence="6">
    <location>
        <begin position="144"/>
        <end position="179"/>
    </location>
</feature>
<evidence type="ECO:0000256" key="2">
    <source>
        <dbReference type="ARBA" id="ARBA00022553"/>
    </source>
</evidence>
<evidence type="ECO:0000256" key="1">
    <source>
        <dbReference type="ARBA" id="ARBA00005234"/>
    </source>
</evidence>